<evidence type="ECO:0000313" key="4">
    <source>
        <dbReference type="EMBL" id="KAF8670376.1"/>
    </source>
</evidence>
<gene>
    <name evidence="4" type="ORF">HU200_050678</name>
</gene>
<protein>
    <recommendedName>
        <fullName evidence="6">F-box domain-containing protein</fullName>
    </recommendedName>
</protein>
<sequence length="435" mass="48116">MAGGGGASSRGAQARGRRKRQTPPLPLDILLEIAARSVDPATLVRYAATCRDMRRRAADESFRRRLRLRHTGGRFVLPLLRGHLTGPTYGRKDEQYMVDTAAAMATTRLTRLVFPPTPQGSPHETFEPLDSRGGLILLAVSDNSNHHYYQERIHLRVCDPATRHSHTFPFPYSDSSGRSSYVLLVGDGEGDGAAAGRPFQVLDAKLAFTSVLCLRIRIFSSEHADWGPCTTIPITPGLNTAGYAYDLATYSKSLVVGDVVHWLYLTPSGSHVITLHVGATTPRAKVTTLPASFPRAPVSRRYHDRGRIKHYSYLLATATPGGGPIVLVADDDKISAWPRYEGSKIWKQQPWTVVDSVGELPATTSSRSLRVSLECFAETSGAVLIKIYRRGFVWLDLQSKAIVRECLDPRLEHQNVYCSYEMPLSSWLPNFSSSR</sequence>
<accession>A0A835AX05</accession>
<dbReference type="AlphaFoldDB" id="A0A835AX05"/>
<dbReference type="InterPro" id="IPR056016">
    <property type="entry name" value="DUF7595"/>
</dbReference>
<keyword evidence="5" id="KW-1185">Reference proteome</keyword>
<dbReference type="SUPFAM" id="SSF81383">
    <property type="entry name" value="F-box domain"/>
    <property type="match status" value="1"/>
</dbReference>
<evidence type="ECO:0008006" key="6">
    <source>
        <dbReference type="Google" id="ProtNLM"/>
    </source>
</evidence>
<dbReference type="Pfam" id="PF12937">
    <property type="entry name" value="F-box-like"/>
    <property type="match status" value="1"/>
</dbReference>
<evidence type="ECO:0000259" key="3">
    <source>
        <dbReference type="Pfam" id="PF24523"/>
    </source>
</evidence>
<feature type="domain" description="F-box" evidence="2">
    <location>
        <begin position="25"/>
        <end position="68"/>
    </location>
</feature>
<evidence type="ECO:0000313" key="5">
    <source>
        <dbReference type="Proteomes" id="UP000636709"/>
    </source>
</evidence>
<dbReference type="EMBL" id="JACEFO010002259">
    <property type="protein sequence ID" value="KAF8670376.1"/>
    <property type="molecule type" value="Genomic_DNA"/>
</dbReference>
<name>A0A835AX05_9POAL</name>
<dbReference type="OrthoDB" id="620691at2759"/>
<feature type="region of interest" description="Disordered" evidence="1">
    <location>
        <begin position="1"/>
        <end position="23"/>
    </location>
</feature>
<dbReference type="InterPro" id="IPR036047">
    <property type="entry name" value="F-box-like_dom_sf"/>
</dbReference>
<evidence type="ECO:0000259" key="2">
    <source>
        <dbReference type="Pfam" id="PF12937"/>
    </source>
</evidence>
<dbReference type="PANTHER" id="PTHR35828:SF23">
    <property type="entry name" value="F-BOX DOMAIN-CONTAINING PROTEIN"/>
    <property type="match status" value="1"/>
</dbReference>
<proteinExistence type="predicted"/>
<dbReference type="PANTHER" id="PTHR35828">
    <property type="entry name" value="OS08G0203800 PROTEIN-RELATED"/>
    <property type="match status" value="1"/>
</dbReference>
<dbReference type="InterPro" id="IPR001810">
    <property type="entry name" value="F-box_dom"/>
</dbReference>
<comment type="caution">
    <text evidence="4">The sequence shown here is derived from an EMBL/GenBank/DDBJ whole genome shotgun (WGS) entry which is preliminary data.</text>
</comment>
<dbReference type="Proteomes" id="UP000636709">
    <property type="component" value="Unassembled WGS sequence"/>
</dbReference>
<organism evidence="4 5">
    <name type="scientific">Digitaria exilis</name>
    <dbReference type="NCBI Taxonomy" id="1010633"/>
    <lineage>
        <taxon>Eukaryota</taxon>
        <taxon>Viridiplantae</taxon>
        <taxon>Streptophyta</taxon>
        <taxon>Embryophyta</taxon>
        <taxon>Tracheophyta</taxon>
        <taxon>Spermatophyta</taxon>
        <taxon>Magnoliopsida</taxon>
        <taxon>Liliopsida</taxon>
        <taxon>Poales</taxon>
        <taxon>Poaceae</taxon>
        <taxon>PACMAD clade</taxon>
        <taxon>Panicoideae</taxon>
        <taxon>Panicodae</taxon>
        <taxon>Paniceae</taxon>
        <taxon>Anthephorinae</taxon>
        <taxon>Digitaria</taxon>
    </lineage>
</organism>
<dbReference type="Pfam" id="PF24523">
    <property type="entry name" value="DUF7595"/>
    <property type="match status" value="1"/>
</dbReference>
<evidence type="ECO:0000256" key="1">
    <source>
        <dbReference type="SAM" id="MobiDB-lite"/>
    </source>
</evidence>
<feature type="domain" description="DUF7595" evidence="3">
    <location>
        <begin position="124"/>
        <end position="428"/>
    </location>
</feature>
<reference evidence="4" key="1">
    <citation type="submission" date="2020-07" db="EMBL/GenBank/DDBJ databases">
        <title>Genome sequence and genetic diversity analysis of an under-domesticated orphan crop, white fonio (Digitaria exilis).</title>
        <authorList>
            <person name="Bennetzen J.L."/>
            <person name="Chen S."/>
            <person name="Ma X."/>
            <person name="Wang X."/>
            <person name="Yssel A.E.J."/>
            <person name="Chaluvadi S.R."/>
            <person name="Johnson M."/>
            <person name="Gangashetty P."/>
            <person name="Hamidou F."/>
            <person name="Sanogo M.D."/>
            <person name="Zwaenepoel A."/>
            <person name="Wallace J."/>
            <person name="Van De Peer Y."/>
            <person name="Van Deynze A."/>
        </authorList>
    </citation>
    <scope>NUCLEOTIDE SEQUENCE</scope>
    <source>
        <tissue evidence="4">Leaves</tissue>
    </source>
</reference>